<dbReference type="EMBL" id="BSTJ01000023">
    <property type="protein sequence ID" value="GLY81858.1"/>
    <property type="molecule type" value="Genomic_DNA"/>
</dbReference>
<feature type="domain" description="SF3 helicase" evidence="5">
    <location>
        <begin position="554"/>
        <end position="713"/>
    </location>
</feature>
<keyword evidence="3" id="KW-0067">ATP-binding</keyword>
<dbReference type="InterPro" id="IPR045455">
    <property type="entry name" value="NrS-1_pol-like_helicase"/>
</dbReference>
<evidence type="ECO:0000256" key="1">
    <source>
        <dbReference type="ARBA" id="ARBA00022741"/>
    </source>
</evidence>
<dbReference type="Gene3D" id="3.30.720.160">
    <property type="entry name" value="Bifunctional DNA primase/polymerase, N-terminal"/>
    <property type="match status" value="1"/>
</dbReference>
<dbReference type="RefSeq" id="WP_285636876.1">
    <property type="nucleotide sequence ID" value="NZ_BSTJ01000023.1"/>
</dbReference>
<keyword evidence="1" id="KW-0547">Nucleotide-binding</keyword>
<dbReference type="PROSITE" id="PS51206">
    <property type="entry name" value="SF3_HELICASE_1"/>
    <property type="match status" value="1"/>
</dbReference>
<protein>
    <recommendedName>
        <fullName evidence="5">SF3 helicase domain-containing protein</fullName>
    </recommendedName>
</protein>
<name>A0A9W6RUB3_9ACTN</name>
<dbReference type="InterPro" id="IPR014015">
    <property type="entry name" value="Helicase_SF3_DNA-vir"/>
</dbReference>
<dbReference type="SMART" id="SM00943">
    <property type="entry name" value="Prim-Pol"/>
    <property type="match status" value="1"/>
</dbReference>
<organism evidence="6 7">
    <name type="scientific">Actinoallomurus iriomotensis</name>
    <dbReference type="NCBI Taxonomy" id="478107"/>
    <lineage>
        <taxon>Bacteria</taxon>
        <taxon>Bacillati</taxon>
        <taxon>Actinomycetota</taxon>
        <taxon>Actinomycetes</taxon>
        <taxon>Streptosporangiales</taxon>
        <taxon>Thermomonosporaceae</taxon>
        <taxon>Actinoallomurus</taxon>
    </lineage>
</organism>
<reference evidence="6" key="1">
    <citation type="submission" date="2023-03" db="EMBL/GenBank/DDBJ databases">
        <title>Actinoallomurus iriomotensis NBRC 103681.</title>
        <authorList>
            <person name="Ichikawa N."/>
            <person name="Sato H."/>
            <person name="Tonouchi N."/>
        </authorList>
    </citation>
    <scope>NUCLEOTIDE SEQUENCE</scope>
    <source>
        <strain evidence="6">NBRC 103681</strain>
    </source>
</reference>
<dbReference type="AlphaFoldDB" id="A0A9W6RUB3"/>
<dbReference type="Pfam" id="PF09250">
    <property type="entry name" value="Prim-Pol"/>
    <property type="match status" value="1"/>
</dbReference>
<dbReference type="GO" id="GO:0016787">
    <property type="term" value="F:hydrolase activity"/>
    <property type="evidence" value="ECO:0007669"/>
    <property type="project" value="UniProtKB-KW"/>
</dbReference>
<dbReference type="PANTHER" id="PTHR35372:SF2">
    <property type="entry name" value="SF3 HELICASE DOMAIN-CONTAINING PROTEIN"/>
    <property type="match status" value="1"/>
</dbReference>
<evidence type="ECO:0000256" key="2">
    <source>
        <dbReference type="ARBA" id="ARBA00022801"/>
    </source>
</evidence>
<keyword evidence="2" id="KW-0378">Hydrolase</keyword>
<proteinExistence type="predicted"/>
<dbReference type="Pfam" id="PF19263">
    <property type="entry name" value="DUF5906"/>
    <property type="match status" value="1"/>
</dbReference>
<dbReference type="InterPro" id="IPR051620">
    <property type="entry name" value="ORF904-like_C"/>
</dbReference>
<evidence type="ECO:0000256" key="3">
    <source>
        <dbReference type="ARBA" id="ARBA00022840"/>
    </source>
</evidence>
<evidence type="ECO:0000313" key="7">
    <source>
        <dbReference type="Proteomes" id="UP001165135"/>
    </source>
</evidence>
<dbReference type="InterPro" id="IPR015330">
    <property type="entry name" value="DNA_primase/pol_bifunc_N"/>
</dbReference>
<feature type="compositionally biased region" description="Acidic residues" evidence="4">
    <location>
        <begin position="836"/>
        <end position="848"/>
    </location>
</feature>
<dbReference type="Pfam" id="PF08706">
    <property type="entry name" value="D5_N"/>
    <property type="match status" value="1"/>
</dbReference>
<dbReference type="GO" id="GO:0005524">
    <property type="term" value="F:ATP binding"/>
    <property type="evidence" value="ECO:0007669"/>
    <property type="project" value="UniProtKB-KW"/>
</dbReference>
<comment type="caution">
    <text evidence="6">The sequence shown here is derived from an EMBL/GenBank/DDBJ whole genome shotgun (WGS) entry which is preliminary data.</text>
</comment>
<dbReference type="InterPro" id="IPR006500">
    <property type="entry name" value="Helicase_put_C_phage/plasmid"/>
</dbReference>
<dbReference type="SMART" id="SM00885">
    <property type="entry name" value="D5_N"/>
    <property type="match status" value="1"/>
</dbReference>
<sequence>MSDDADATQPADLTTAALHIHDVGIAVLPVRGDGTKAPAVNWRDYQHTPPTRQQVEDWARRHHGVGVITGAVSGELEMLELEGRAVDAGLLTELLQLAGAAGLGDLLQQLLTGYLERTPSGGVHILYRVTGAAARPNTKLASRPAYEHELTDDERRTRERQPGKVFRRVLLETRGEGGFVVVAPTAARCHPTGRPWELLAGGPATIPTITGEQRDALYELAKAFDQTPPPPEPIRFLQPSDDREHAAGGISPGDDYEARTDWADILGPAGWTLVFHRGTTRYWRRPGKRDGLSATTGARDDRDRLYVFTTSTEFEAEVPYTKFGAYALMNHAGDHSAAAKALQAAGYGQRPPEPSRPVLGPQPIPTGLGVDGSLATVTELNPGQAQPLTLVEERTYERSDDGAALALVDRFGDVIRFCPDRGRWLTWDGTRWHWEPSSGGLVREYAKRVARGLPEGPDKEAERHKKRALSAVGTSAMLLQAETDTRVVVTLDDLDNHPWQLNTPAGIVDLRTGDLLPADPAMLHTRITACAPDPNADTSLWNAFLGTTFNADADLTGYLQRLVGYSATGAVTKHVLPFAFGSGGNGKGVFLESLTSVLGDYATTAPSGFLMAKAHAAHETEIARLAGVRMVVCSEVDEADRFDEAKVKQLTGGDTLTARFMRADHFSFQPTHHLWLMGNHRPVVRSGGRAFWRRLRLIPFVHEVPKDQIIDDLQGILSREHGPAILAWIIRGAVEFAKGGLNEPESVKAATAEYESDQDSIGQFVQEYCNVGGGDLVRTRVSKFREEYERFCFTEGEDPKSAKALTTALARYGVASTKGAKGARFYTNICLLVPEDGPDDTPPDDDPPPAEQLGWR</sequence>
<gene>
    <name evidence="6" type="ORF">Airi01_101250</name>
</gene>
<evidence type="ECO:0000259" key="5">
    <source>
        <dbReference type="PROSITE" id="PS51206"/>
    </source>
</evidence>
<evidence type="ECO:0000256" key="4">
    <source>
        <dbReference type="SAM" id="MobiDB-lite"/>
    </source>
</evidence>
<dbReference type="Gene3D" id="3.40.50.300">
    <property type="entry name" value="P-loop containing nucleotide triphosphate hydrolases"/>
    <property type="match status" value="1"/>
</dbReference>
<dbReference type="Proteomes" id="UP001165135">
    <property type="component" value="Unassembled WGS sequence"/>
</dbReference>
<accession>A0A9W6RUB3</accession>
<dbReference type="SUPFAM" id="SSF56747">
    <property type="entry name" value="Prim-pol domain"/>
    <property type="match status" value="1"/>
</dbReference>
<feature type="region of interest" description="Disordered" evidence="4">
    <location>
        <begin position="834"/>
        <end position="856"/>
    </location>
</feature>
<evidence type="ECO:0000313" key="6">
    <source>
        <dbReference type="EMBL" id="GLY81858.1"/>
    </source>
</evidence>
<dbReference type="PANTHER" id="PTHR35372">
    <property type="entry name" value="ATP BINDING PROTEIN-RELATED"/>
    <property type="match status" value="1"/>
</dbReference>
<dbReference type="InterPro" id="IPR027417">
    <property type="entry name" value="P-loop_NTPase"/>
</dbReference>
<dbReference type="InterPro" id="IPR014818">
    <property type="entry name" value="Phage/plasmid_primase_P4_C"/>
</dbReference>
<dbReference type="NCBIfam" id="TIGR01613">
    <property type="entry name" value="primase_Cterm"/>
    <property type="match status" value="1"/>
</dbReference>